<feature type="signal peptide" evidence="6">
    <location>
        <begin position="1"/>
        <end position="21"/>
    </location>
</feature>
<evidence type="ECO:0000256" key="2">
    <source>
        <dbReference type="ARBA" id="ARBA00022723"/>
    </source>
</evidence>
<dbReference type="PROSITE" id="PS51007">
    <property type="entry name" value="CYTC"/>
    <property type="match status" value="1"/>
</dbReference>
<evidence type="ECO:0000313" key="9">
    <source>
        <dbReference type="Proteomes" id="UP000031408"/>
    </source>
</evidence>
<dbReference type="GO" id="GO:0005507">
    <property type="term" value="F:copper ion binding"/>
    <property type="evidence" value="ECO:0007669"/>
    <property type="project" value="InterPro"/>
</dbReference>
<dbReference type="GO" id="GO:0009055">
    <property type="term" value="F:electron transfer activity"/>
    <property type="evidence" value="ECO:0007669"/>
    <property type="project" value="InterPro"/>
</dbReference>
<dbReference type="Gene3D" id="2.60.120.310">
    <property type="entry name" value="Copper type II, ascorbate-dependent monooxygenase, N-terminal domain"/>
    <property type="match status" value="1"/>
</dbReference>
<feature type="domain" description="Cytochrome c" evidence="7">
    <location>
        <begin position="26"/>
        <end position="109"/>
    </location>
</feature>
<feature type="chain" id="PRO_5002133450" evidence="6">
    <location>
        <begin position="22"/>
        <end position="440"/>
    </location>
</feature>
<dbReference type="InterPro" id="IPR009056">
    <property type="entry name" value="Cyt_c-like_dom"/>
</dbReference>
<evidence type="ECO:0000256" key="1">
    <source>
        <dbReference type="ARBA" id="ARBA00022617"/>
    </source>
</evidence>
<dbReference type="OrthoDB" id="9786191at2"/>
<gene>
    <name evidence="8" type="ORF">OI18_05250</name>
</gene>
<dbReference type="RefSeq" id="WP_039137785.1">
    <property type="nucleotide sequence ID" value="NZ_JSVC01000005.1"/>
</dbReference>
<accession>A0A0C1IN43</accession>
<keyword evidence="9" id="KW-1185">Reference proteome</keyword>
<keyword evidence="3 5" id="KW-0408">Iron</keyword>
<evidence type="ECO:0000259" key="7">
    <source>
        <dbReference type="PROSITE" id="PS51007"/>
    </source>
</evidence>
<organism evidence="8 9">
    <name type="scientific">Flavihumibacter solisilvae</name>
    <dbReference type="NCBI Taxonomy" id="1349421"/>
    <lineage>
        <taxon>Bacteria</taxon>
        <taxon>Pseudomonadati</taxon>
        <taxon>Bacteroidota</taxon>
        <taxon>Chitinophagia</taxon>
        <taxon>Chitinophagales</taxon>
        <taxon>Chitinophagaceae</taxon>
        <taxon>Flavihumibacter</taxon>
    </lineage>
</organism>
<dbReference type="InterPro" id="IPR008977">
    <property type="entry name" value="PHM/PNGase_F_dom_sf"/>
</dbReference>
<evidence type="ECO:0000256" key="4">
    <source>
        <dbReference type="ARBA" id="ARBA00023157"/>
    </source>
</evidence>
<dbReference type="Pfam" id="PF03712">
    <property type="entry name" value="Cu2_monoox_C"/>
    <property type="match status" value="1"/>
</dbReference>
<dbReference type="SUPFAM" id="SSF46626">
    <property type="entry name" value="Cytochrome c"/>
    <property type="match status" value="1"/>
</dbReference>
<dbReference type="GO" id="GO:0016715">
    <property type="term" value="F:oxidoreductase activity, acting on paired donors, with incorporation or reduction of molecular oxygen, reduced ascorbate as one donor, and incorporation of one atom of oxygen"/>
    <property type="evidence" value="ECO:0007669"/>
    <property type="project" value="InterPro"/>
</dbReference>
<dbReference type="InterPro" id="IPR014784">
    <property type="entry name" value="Cu2_ascorb_mOase-like_C"/>
</dbReference>
<dbReference type="InterPro" id="IPR036909">
    <property type="entry name" value="Cyt_c-like_dom_sf"/>
</dbReference>
<keyword evidence="6" id="KW-0732">Signal</keyword>
<dbReference type="InterPro" id="IPR024548">
    <property type="entry name" value="Cu2_monoox_C"/>
</dbReference>
<evidence type="ECO:0000256" key="3">
    <source>
        <dbReference type="ARBA" id="ARBA00023004"/>
    </source>
</evidence>
<evidence type="ECO:0000256" key="6">
    <source>
        <dbReference type="SAM" id="SignalP"/>
    </source>
</evidence>
<keyword evidence="2 5" id="KW-0479">Metal-binding</keyword>
<dbReference type="EMBL" id="JSVC01000005">
    <property type="protein sequence ID" value="KIC95655.1"/>
    <property type="molecule type" value="Genomic_DNA"/>
</dbReference>
<dbReference type="AlphaFoldDB" id="A0A0C1IN43"/>
<reference evidence="8 9" key="1">
    <citation type="submission" date="2014-11" db="EMBL/GenBank/DDBJ databases">
        <title>Genome sequence of Flavihumibacter solisilvae 3-3.</title>
        <authorList>
            <person name="Zhou G."/>
            <person name="Li M."/>
            <person name="Wang G."/>
        </authorList>
    </citation>
    <scope>NUCLEOTIDE SEQUENCE [LARGE SCALE GENOMIC DNA]</scope>
    <source>
        <strain evidence="8 9">3-3</strain>
    </source>
</reference>
<dbReference type="GO" id="GO:0020037">
    <property type="term" value="F:heme binding"/>
    <property type="evidence" value="ECO:0007669"/>
    <property type="project" value="InterPro"/>
</dbReference>
<dbReference type="InterPro" id="IPR036939">
    <property type="entry name" value="Cu2_ascorb_mOase_N_sf"/>
</dbReference>
<dbReference type="SUPFAM" id="SSF49742">
    <property type="entry name" value="PHM/PNGase F"/>
    <property type="match status" value="2"/>
</dbReference>
<comment type="caution">
    <text evidence="8">The sequence shown here is derived from an EMBL/GenBank/DDBJ whole genome shotgun (WGS) entry which is preliminary data.</text>
</comment>
<dbReference type="Proteomes" id="UP000031408">
    <property type="component" value="Unassembled WGS sequence"/>
</dbReference>
<evidence type="ECO:0000313" key="8">
    <source>
        <dbReference type="EMBL" id="KIC95655.1"/>
    </source>
</evidence>
<dbReference type="Gene3D" id="2.60.120.230">
    <property type="match status" value="1"/>
</dbReference>
<protein>
    <submittedName>
        <fullName evidence="8">Calcium-binding protein</fullName>
    </submittedName>
</protein>
<keyword evidence="4" id="KW-1015">Disulfide bond</keyword>
<name>A0A0C1IN43_9BACT</name>
<evidence type="ECO:0000256" key="5">
    <source>
        <dbReference type="PROSITE-ProRule" id="PRU00433"/>
    </source>
</evidence>
<sequence length="440" mass="50260">MKINSLLLTCLLFIVCRIPLAAQELTWYKDIQPIFMKNCAPCHQPGEAGPFSLLSYQDVAKRASFIKDVVQSRYMPPWKADNSYVHFANDRSLAQGDIDKIIKWIDNKTPAGKQEGSSSSAKSLVTGTSYHRAPDLVLQMPDSFMVPGGNIEQFVIFKLPFELADSFNIEAIEFTANNKKLVHHVNYAIHPVPDPAIDLKNSVSLINLNQDDRRKFDQYQPYRKTITYYGGWIPGASYESYPQDFGWVLPKRGVILMTVHFSPIPEQESFKGGVNLFFKKTKVKRPVKVVSFGSGGIGERQIEPIFYIKANEKQKFTLEVTNPNEDQSLLYVWPHMHLLGKEFKAYALSPTGDTTRLVHISDWDFRWQEIYRFRKPVRISKGSVIKLECTYDNTADNPFNPNSPPKTIFSRGDMKSTDEMMTLMMIFVPYKPGDENISLE</sequence>
<keyword evidence="1 5" id="KW-0349">Heme</keyword>
<proteinExistence type="predicted"/>
<dbReference type="STRING" id="1349421.OI18_05250"/>